<protein>
    <recommendedName>
        <fullName evidence="1">J domain-containing protein</fullName>
    </recommendedName>
</protein>
<dbReference type="SMART" id="SM00271">
    <property type="entry name" value="DnaJ"/>
    <property type="match status" value="1"/>
</dbReference>
<keyword evidence="3" id="KW-1185">Reference proteome</keyword>
<evidence type="ECO:0000313" key="3">
    <source>
        <dbReference type="Proteomes" id="UP001327560"/>
    </source>
</evidence>
<dbReference type="GO" id="GO:0005783">
    <property type="term" value="C:endoplasmic reticulum"/>
    <property type="evidence" value="ECO:0007669"/>
    <property type="project" value="UniProtKB-ARBA"/>
</dbReference>
<proteinExistence type="predicted"/>
<dbReference type="Gene3D" id="1.10.287.110">
    <property type="entry name" value="DnaJ domain"/>
    <property type="match status" value="1"/>
</dbReference>
<dbReference type="InterPro" id="IPR036869">
    <property type="entry name" value="J_dom_sf"/>
</dbReference>
<dbReference type="PRINTS" id="PR00625">
    <property type="entry name" value="JDOMAIN"/>
</dbReference>
<evidence type="ECO:0000313" key="2">
    <source>
        <dbReference type="EMBL" id="WOL10712.1"/>
    </source>
</evidence>
<dbReference type="PANTHER" id="PTHR45376">
    <property type="entry name" value="CHAPERONE DNAJ-DOMAIN SUPERFAMILY PROTEIN-RELATED"/>
    <property type="match status" value="1"/>
</dbReference>
<dbReference type="Proteomes" id="UP001327560">
    <property type="component" value="Chromosome 6"/>
</dbReference>
<sequence length="252" mass="29597">MNGVLRSALVGPRASPLWPTPVSFFHSTPVLERKRRNYWHSRFNYYAKRKRKMDSKKTLVRNLSEYAEYLFQSWREEDEQSSSVHETPWFRRHCWAKGEKKNGFHESKSDSYRNKRNGAFEFCPSDDEDDVETIFRSTFGGARFSYRSFDSSQNFYWSSSSRGSQRSSRNWTYESDDEYDAFVQQEFTSERLALGLRASGPLKLEEVKNAYRTCALKWHPDRHQGSSKVAAEEKFKHCSAAYKTLCDKLSMG</sequence>
<dbReference type="InterPro" id="IPR001623">
    <property type="entry name" value="DnaJ_domain"/>
</dbReference>
<accession>A0AAQ3KRN1</accession>
<dbReference type="EMBL" id="CP136895">
    <property type="protein sequence ID" value="WOL10712.1"/>
    <property type="molecule type" value="Genomic_DNA"/>
</dbReference>
<dbReference type="PANTHER" id="PTHR45376:SF1">
    <property type="entry name" value="CHAPERONE DNAJ-DOMAIN SUPERFAMILY PROTEIN-RELATED"/>
    <property type="match status" value="1"/>
</dbReference>
<name>A0AAQ3KRN1_9LILI</name>
<dbReference type="SUPFAM" id="SSF46565">
    <property type="entry name" value="Chaperone J-domain"/>
    <property type="match status" value="1"/>
</dbReference>
<dbReference type="Pfam" id="PF00226">
    <property type="entry name" value="DnaJ"/>
    <property type="match status" value="1"/>
</dbReference>
<evidence type="ECO:0000259" key="1">
    <source>
        <dbReference type="PROSITE" id="PS50076"/>
    </source>
</evidence>
<feature type="domain" description="J" evidence="1">
    <location>
        <begin position="189"/>
        <end position="250"/>
    </location>
</feature>
<dbReference type="PROSITE" id="PS50076">
    <property type="entry name" value="DNAJ_2"/>
    <property type="match status" value="1"/>
</dbReference>
<reference evidence="2 3" key="1">
    <citation type="submission" date="2023-10" db="EMBL/GenBank/DDBJ databases">
        <title>Chromosome-scale genome assembly provides insights into flower coloration mechanisms of Canna indica.</title>
        <authorList>
            <person name="Li C."/>
        </authorList>
    </citation>
    <scope>NUCLEOTIDE SEQUENCE [LARGE SCALE GENOMIC DNA]</scope>
    <source>
        <tissue evidence="2">Flower</tissue>
    </source>
</reference>
<gene>
    <name evidence="2" type="ORF">Cni_G19471</name>
</gene>
<dbReference type="CDD" id="cd06257">
    <property type="entry name" value="DnaJ"/>
    <property type="match status" value="1"/>
</dbReference>
<dbReference type="AlphaFoldDB" id="A0AAQ3KRN1"/>
<organism evidence="2 3">
    <name type="scientific">Canna indica</name>
    <name type="common">Indian-shot</name>
    <dbReference type="NCBI Taxonomy" id="4628"/>
    <lineage>
        <taxon>Eukaryota</taxon>
        <taxon>Viridiplantae</taxon>
        <taxon>Streptophyta</taxon>
        <taxon>Embryophyta</taxon>
        <taxon>Tracheophyta</taxon>
        <taxon>Spermatophyta</taxon>
        <taxon>Magnoliopsida</taxon>
        <taxon>Liliopsida</taxon>
        <taxon>Zingiberales</taxon>
        <taxon>Cannaceae</taxon>
        <taxon>Canna</taxon>
    </lineage>
</organism>